<dbReference type="PROSITE" id="PS00758">
    <property type="entry name" value="ARGE_DAPE_CPG2_1"/>
    <property type="match status" value="1"/>
</dbReference>
<dbReference type="InterPro" id="IPR002933">
    <property type="entry name" value="Peptidase_M20"/>
</dbReference>
<dbReference type="SUPFAM" id="SSF55031">
    <property type="entry name" value="Bacterial exopeptidase dimerisation domain"/>
    <property type="match status" value="1"/>
</dbReference>
<dbReference type="EMBL" id="QQWO01000001">
    <property type="protein sequence ID" value="RSV08001.1"/>
    <property type="molecule type" value="Genomic_DNA"/>
</dbReference>
<keyword evidence="2" id="KW-0645">Protease</keyword>
<dbReference type="PANTHER" id="PTHR45962">
    <property type="entry name" value="N-FATTY-ACYL-AMINO ACID SYNTHASE/HYDROLASE PM20D1"/>
    <property type="match status" value="1"/>
</dbReference>
<dbReference type="GO" id="GO:0008233">
    <property type="term" value="F:peptidase activity"/>
    <property type="evidence" value="ECO:0007669"/>
    <property type="project" value="UniProtKB-KW"/>
</dbReference>
<organism evidence="8 10">
    <name type="scientific">Sphingomonas koreensis</name>
    <dbReference type="NCBI Taxonomy" id="93064"/>
    <lineage>
        <taxon>Bacteria</taxon>
        <taxon>Pseudomonadati</taxon>
        <taxon>Pseudomonadota</taxon>
        <taxon>Alphaproteobacteria</taxon>
        <taxon>Sphingomonadales</taxon>
        <taxon>Sphingomonadaceae</taxon>
        <taxon>Sphingomonas</taxon>
    </lineage>
</organism>
<dbReference type="Pfam" id="PF07687">
    <property type="entry name" value="M20_dimer"/>
    <property type="match status" value="1"/>
</dbReference>
<evidence type="ECO:0000259" key="7">
    <source>
        <dbReference type="Pfam" id="PF07687"/>
    </source>
</evidence>
<evidence type="ECO:0000313" key="11">
    <source>
        <dbReference type="Proteomes" id="UP000286681"/>
    </source>
</evidence>
<evidence type="ECO:0000313" key="9">
    <source>
        <dbReference type="EMBL" id="RSV08001.1"/>
    </source>
</evidence>
<evidence type="ECO:0000256" key="4">
    <source>
        <dbReference type="ARBA" id="ARBA00022801"/>
    </source>
</evidence>
<dbReference type="EMBL" id="CP018820">
    <property type="protein sequence ID" value="APR51966.1"/>
    <property type="molecule type" value="Genomic_DNA"/>
</dbReference>
<dbReference type="InterPro" id="IPR001261">
    <property type="entry name" value="ArgE/DapE_CS"/>
</dbReference>
<sequence length="463" mass="49081">MRSMIAALAMTVAAAGVAHAQKAAPEADAQALELLKRAIAFRTVEGPGNQTPDYANYLRDALIAGGFAAEDVTVERLGDTAMLVARYRGTAKPGTAKPIGIIGHMDVVAADPKDWERDPFTPVIENGYIFGRGSTDNKFSVSAMVAALIQLKKDGFKPRRDIIFMGSGDEETEMKTTAALAEKYTGLELLLNIDAGGGRYSPEGKAEYYGLQAAEKTYADFILTVTDPGGHSSAPRPVNAIVTLARAVERIGNYKFAPEVNEITKASLAVAAETAKPEDAAAIRAFLANPQDDGALKVLRANYGLVGQIGTTCVPTMVNAGHAQNALPQRATANINCRIFPGNSIESIQAKLKDVAAEPGLTIVKDDSGGKPGPASPLRPDVMKAVTDGIHARFPTVKVIPSMSAGATDSMHFRGRGVPSYGIAPIFMKQSDQFAHGLNERTPLSELAPAVTYFRRVVAELSK</sequence>
<evidence type="ECO:0000256" key="3">
    <source>
        <dbReference type="ARBA" id="ARBA00022723"/>
    </source>
</evidence>
<proteinExistence type="inferred from homology"/>
<dbReference type="KEGG" id="skr:BRX40_05515"/>
<dbReference type="Proteomes" id="UP000185161">
    <property type="component" value="Chromosome"/>
</dbReference>
<reference evidence="8" key="1">
    <citation type="submission" date="2016-12" db="EMBL/GenBank/DDBJ databases">
        <title>Whole genome sequencing of Sphingomonas koreensis.</title>
        <authorList>
            <person name="Conlan S."/>
            <person name="Thomas P.J."/>
            <person name="Mullikin J."/>
            <person name="Palmore T.N."/>
            <person name="Frank K.M."/>
            <person name="Segre J.A."/>
        </authorList>
    </citation>
    <scope>NUCLEOTIDE SEQUENCE</scope>
    <source>
        <strain evidence="8">ABOJV</strain>
    </source>
</reference>
<dbReference type="RefSeq" id="WP_075150940.1">
    <property type="nucleotide sequence ID" value="NZ_CP018820.1"/>
</dbReference>
<feature type="signal peptide" evidence="6">
    <location>
        <begin position="1"/>
        <end position="20"/>
    </location>
</feature>
<evidence type="ECO:0000256" key="1">
    <source>
        <dbReference type="ARBA" id="ARBA00006247"/>
    </source>
</evidence>
<gene>
    <name evidence="8" type="ORF">BRX40_05515</name>
    <name evidence="9" type="ORF">CA257_00495</name>
</gene>
<evidence type="ECO:0000256" key="2">
    <source>
        <dbReference type="ARBA" id="ARBA00022670"/>
    </source>
</evidence>
<dbReference type="Gene3D" id="3.30.70.360">
    <property type="match status" value="1"/>
</dbReference>
<dbReference type="GO" id="GO:0006508">
    <property type="term" value="P:proteolysis"/>
    <property type="evidence" value="ECO:0007669"/>
    <property type="project" value="UniProtKB-KW"/>
</dbReference>
<dbReference type="InterPro" id="IPR036264">
    <property type="entry name" value="Bact_exopeptidase_dim_dom"/>
</dbReference>
<keyword evidence="5" id="KW-0862">Zinc</keyword>
<dbReference type="Pfam" id="PF01546">
    <property type="entry name" value="Peptidase_M20"/>
    <property type="match status" value="1"/>
</dbReference>
<dbReference type="NCBIfam" id="NF006596">
    <property type="entry name" value="PRK09133.1"/>
    <property type="match status" value="1"/>
</dbReference>
<comment type="similarity">
    <text evidence="1">Belongs to the peptidase M20A family.</text>
</comment>
<reference evidence="10" key="2">
    <citation type="submission" date="2016-12" db="EMBL/GenBank/DDBJ databases">
        <title>Whole genome sequencing of Sphingomonas sp. ABOJV.</title>
        <authorList>
            <person name="Conlan S."/>
            <person name="Thomas P.J."/>
            <person name="Mullikin J."/>
            <person name="Palmore T.N."/>
            <person name="Frank K.M."/>
            <person name="Segre J.A."/>
        </authorList>
    </citation>
    <scope>NUCLEOTIDE SEQUENCE [LARGE SCALE GENOMIC DNA]</scope>
    <source>
        <strain evidence="10">ABOJV</strain>
    </source>
</reference>
<dbReference type="Gene3D" id="3.40.630.10">
    <property type="entry name" value="Zn peptidases"/>
    <property type="match status" value="1"/>
</dbReference>
<name>A0A1L6J812_9SPHN</name>
<evidence type="ECO:0000313" key="10">
    <source>
        <dbReference type="Proteomes" id="UP000185161"/>
    </source>
</evidence>
<keyword evidence="6" id="KW-0732">Signal</keyword>
<accession>A0A1L6J812</accession>
<dbReference type="GO" id="GO:0046872">
    <property type="term" value="F:metal ion binding"/>
    <property type="evidence" value="ECO:0007669"/>
    <property type="project" value="UniProtKB-KW"/>
</dbReference>
<dbReference type="GeneID" id="44132015"/>
<dbReference type="OrthoDB" id="9809784at2"/>
<dbReference type="Gene3D" id="1.10.150.900">
    <property type="match status" value="1"/>
</dbReference>
<keyword evidence="3" id="KW-0479">Metal-binding</keyword>
<keyword evidence="10" id="KW-1185">Reference proteome</keyword>
<dbReference type="AlphaFoldDB" id="A0A1L6J812"/>
<dbReference type="STRING" id="93064.BRX40_05515"/>
<evidence type="ECO:0000256" key="5">
    <source>
        <dbReference type="ARBA" id="ARBA00022833"/>
    </source>
</evidence>
<dbReference type="Proteomes" id="UP000286681">
    <property type="component" value="Unassembled WGS sequence"/>
</dbReference>
<evidence type="ECO:0000256" key="6">
    <source>
        <dbReference type="SAM" id="SignalP"/>
    </source>
</evidence>
<dbReference type="SUPFAM" id="SSF53187">
    <property type="entry name" value="Zn-dependent exopeptidases"/>
    <property type="match status" value="1"/>
</dbReference>
<dbReference type="InterPro" id="IPR047177">
    <property type="entry name" value="Pept_M20A"/>
</dbReference>
<feature type="chain" id="PRO_5041797820" evidence="6">
    <location>
        <begin position="21"/>
        <end position="463"/>
    </location>
</feature>
<protein>
    <submittedName>
        <fullName evidence="9">M20/M25/M40 family metallo-hydrolase</fullName>
    </submittedName>
</protein>
<keyword evidence="4" id="KW-0378">Hydrolase</keyword>
<reference evidence="9 11" key="3">
    <citation type="submission" date="2018-07" db="EMBL/GenBank/DDBJ databases">
        <title>Genomic and Epidemiologic Investigation of an Indolent Hospital Outbreak.</title>
        <authorList>
            <person name="Johnson R.C."/>
            <person name="Deming C."/>
            <person name="Conlan S."/>
            <person name="Zellmer C.J."/>
            <person name="Michelin A.V."/>
            <person name="Lee-Lin S."/>
            <person name="Thomas P.J."/>
            <person name="Park M."/>
            <person name="Weingarten R.A."/>
            <person name="Less J."/>
            <person name="Dekker J.P."/>
            <person name="Frank K.M."/>
            <person name="Musser K.A."/>
            <person name="Mcquiston J.R."/>
            <person name="Henderson D.K."/>
            <person name="Lau A.F."/>
            <person name="Palmore T.N."/>
            <person name="Segre J.A."/>
        </authorList>
    </citation>
    <scope>NUCLEOTIDE SEQUENCE [LARGE SCALE GENOMIC DNA]</scope>
    <source>
        <strain evidence="9 11">SK-NIH.Env10_0317</strain>
    </source>
</reference>
<dbReference type="PANTHER" id="PTHR45962:SF1">
    <property type="entry name" value="N-FATTY-ACYL-AMINO ACID SYNTHASE_HYDROLASE PM20D1"/>
    <property type="match status" value="1"/>
</dbReference>
<dbReference type="InterPro" id="IPR011650">
    <property type="entry name" value="Peptidase_M20_dimer"/>
</dbReference>
<evidence type="ECO:0000313" key="8">
    <source>
        <dbReference type="EMBL" id="APR51966.1"/>
    </source>
</evidence>
<feature type="domain" description="Peptidase M20 dimerisation" evidence="7">
    <location>
        <begin position="214"/>
        <end position="359"/>
    </location>
</feature>